<comment type="caution">
    <text evidence="3">The sequence shown here is derived from an EMBL/GenBank/DDBJ whole genome shotgun (WGS) entry which is preliminary data.</text>
</comment>
<dbReference type="SUPFAM" id="SSF49482">
    <property type="entry name" value="Aromatic compound dioxygenase"/>
    <property type="match status" value="1"/>
</dbReference>
<dbReference type="Proteomes" id="UP001321344">
    <property type="component" value="Unassembled WGS sequence"/>
</dbReference>
<evidence type="ECO:0000313" key="4">
    <source>
        <dbReference type="Proteomes" id="UP001321344"/>
    </source>
</evidence>
<dbReference type="Pfam" id="PF00775">
    <property type="entry name" value="Dioxygenase_C"/>
    <property type="match status" value="1"/>
</dbReference>
<feature type="region of interest" description="Disordered" evidence="1">
    <location>
        <begin position="30"/>
        <end position="65"/>
    </location>
</feature>
<name>A0ABT6BHG4_9BACT</name>
<reference evidence="3 4" key="1">
    <citation type="submission" date="2023-03" db="EMBL/GenBank/DDBJ databases">
        <title>Genome sequencing of Aquirufa.</title>
        <authorList>
            <person name="Pitt A."/>
            <person name="Hahn M.W."/>
        </authorList>
    </citation>
    <scope>NUCLEOTIDE SEQUENCE [LARGE SCALE GENOMIC DNA]</scope>
    <source>
        <strain evidence="3 4">WAEICH-18A</strain>
    </source>
</reference>
<keyword evidence="4" id="KW-1185">Reference proteome</keyword>
<proteinExistence type="predicted"/>
<dbReference type="PANTHER" id="PTHR34315">
    <property type="match status" value="1"/>
</dbReference>
<evidence type="ECO:0000313" key="3">
    <source>
        <dbReference type="EMBL" id="MDF5689324.1"/>
    </source>
</evidence>
<dbReference type="GO" id="GO:0051213">
    <property type="term" value="F:dioxygenase activity"/>
    <property type="evidence" value="ECO:0007669"/>
    <property type="project" value="UniProtKB-KW"/>
</dbReference>
<dbReference type="PROSITE" id="PS51257">
    <property type="entry name" value="PROKAR_LIPOPROTEIN"/>
    <property type="match status" value="1"/>
</dbReference>
<evidence type="ECO:0000259" key="2">
    <source>
        <dbReference type="Pfam" id="PF00775"/>
    </source>
</evidence>
<dbReference type="RefSeq" id="WP_276343350.1">
    <property type="nucleotide sequence ID" value="NZ_JARJOW010000001.1"/>
</dbReference>
<protein>
    <submittedName>
        <fullName evidence="3">Intradiol ring-cleavage dioxygenase</fullName>
    </submittedName>
</protein>
<accession>A0ABT6BHG4</accession>
<sequence length="244" mass="26160">MKRKDFLLKAGASVLMGPAAMVACKSEETLSPASSTSSSSSSSSSSSTSTCKVGDTETDGPYPLYNKRDATITHADITEGKTGIPLQMVIAVKNVNANCALLPNARVDVWHCDKDGYYSGYTNSGYLGTQDNTAKTFCRGIATTDANGIAKFTTIYPGWYQGRVTHIHAQIYVNNVLKLTTQIAFPEEINTAIYNTDLYKAHGQNSTKNTTDSIIKDSLSNELASVTVNASGGYDLNHTIFIAV</sequence>
<dbReference type="EMBL" id="JARJOW010000001">
    <property type="protein sequence ID" value="MDF5689324.1"/>
    <property type="molecule type" value="Genomic_DNA"/>
</dbReference>
<gene>
    <name evidence="3" type="ORF">PQG43_00460</name>
</gene>
<dbReference type="InterPro" id="IPR015889">
    <property type="entry name" value="Intradiol_dOase_core"/>
</dbReference>
<organism evidence="3 4">
    <name type="scientific">Aquirufa aurantiipilula</name>
    <dbReference type="NCBI Taxonomy" id="2696561"/>
    <lineage>
        <taxon>Bacteria</taxon>
        <taxon>Pseudomonadati</taxon>
        <taxon>Bacteroidota</taxon>
        <taxon>Cytophagia</taxon>
        <taxon>Cytophagales</taxon>
        <taxon>Flectobacillaceae</taxon>
        <taxon>Aquirufa</taxon>
    </lineage>
</organism>
<keyword evidence="3" id="KW-0560">Oxidoreductase</keyword>
<keyword evidence="3" id="KW-0223">Dioxygenase</keyword>
<dbReference type="InterPro" id="IPR000627">
    <property type="entry name" value="Intradiol_dOase_C"/>
</dbReference>
<evidence type="ECO:0000256" key="1">
    <source>
        <dbReference type="SAM" id="MobiDB-lite"/>
    </source>
</evidence>
<dbReference type="PANTHER" id="PTHR34315:SF1">
    <property type="entry name" value="INTRADIOL RING-CLEAVAGE DIOXYGENASES DOMAIN-CONTAINING PROTEIN-RELATED"/>
    <property type="match status" value="1"/>
</dbReference>
<dbReference type="Gene3D" id="2.60.130.10">
    <property type="entry name" value="Aromatic compound dioxygenase"/>
    <property type="match status" value="1"/>
</dbReference>
<feature type="domain" description="Intradiol ring-cleavage dioxygenases" evidence="2">
    <location>
        <begin position="63"/>
        <end position="188"/>
    </location>
</feature>
<feature type="compositionally biased region" description="Low complexity" evidence="1">
    <location>
        <begin position="34"/>
        <end position="50"/>
    </location>
</feature>